<accession>A0A8J5QUM1</accession>
<reference evidence="11" key="2">
    <citation type="submission" date="2021-04" db="EMBL/GenBank/DDBJ databases">
        <title>Genome-wide patterns of bracovirus chromosomal integration into multiple host tissues during parasitism.</title>
        <authorList>
            <person name="Chebbi M.A.C."/>
        </authorList>
    </citation>
    <scope>NUCLEOTIDE SEQUENCE</scope>
    <source>
        <tissue evidence="11">Whole body</tissue>
    </source>
</reference>
<keyword evidence="8 10" id="KW-0472">Membrane</keyword>
<dbReference type="OrthoDB" id="10059529at2759"/>
<evidence type="ECO:0000256" key="3">
    <source>
        <dbReference type="ARBA" id="ARBA00007990"/>
    </source>
</evidence>
<evidence type="ECO:0000256" key="9">
    <source>
        <dbReference type="ARBA" id="ARBA00030917"/>
    </source>
</evidence>
<comment type="similarity">
    <text evidence="3">Belongs to the TRAP-gamma family.</text>
</comment>
<evidence type="ECO:0000256" key="7">
    <source>
        <dbReference type="ARBA" id="ARBA00022989"/>
    </source>
</evidence>
<reference evidence="11" key="1">
    <citation type="submission" date="2020-03" db="EMBL/GenBank/DDBJ databases">
        <authorList>
            <person name="Chebbi M.A."/>
            <person name="Drezen J.M."/>
        </authorList>
    </citation>
    <scope>NUCLEOTIDE SEQUENCE</scope>
    <source>
        <tissue evidence="11">Whole body</tissue>
    </source>
</reference>
<dbReference type="EMBL" id="JAAOIC020000068">
    <property type="protein sequence ID" value="KAG8034180.1"/>
    <property type="molecule type" value="Genomic_DNA"/>
</dbReference>
<comment type="subcellular location">
    <subcellularLocation>
        <location evidence="2">Endoplasmic reticulum membrane</location>
        <topology evidence="2">Multi-pass membrane protein</topology>
    </subcellularLocation>
</comment>
<dbReference type="GO" id="GO:0006614">
    <property type="term" value="P:SRP-dependent cotranslational protein targeting to membrane"/>
    <property type="evidence" value="ECO:0007669"/>
    <property type="project" value="InterPro"/>
</dbReference>
<feature type="transmembrane region" description="Helical" evidence="10">
    <location>
        <begin position="90"/>
        <end position="109"/>
    </location>
</feature>
<dbReference type="Pfam" id="PF07074">
    <property type="entry name" value="TRAP-gamma"/>
    <property type="match status" value="2"/>
</dbReference>
<evidence type="ECO:0000313" key="11">
    <source>
        <dbReference type="EMBL" id="KAG8034180.1"/>
    </source>
</evidence>
<proteinExistence type="inferred from homology"/>
<keyword evidence="5 10" id="KW-0812">Transmembrane</keyword>
<evidence type="ECO:0000256" key="4">
    <source>
        <dbReference type="ARBA" id="ARBA00022231"/>
    </source>
</evidence>
<keyword evidence="12" id="KW-1185">Reference proteome</keyword>
<evidence type="ECO:0000256" key="5">
    <source>
        <dbReference type="ARBA" id="ARBA00022692"/>
    </source>
</evidence>
<evidence type="ECO:0000256" key="6">
    <source>
        <dbReference type="ARBA" id="ARBA00022824"/>
    </source>
</evidence>
<organism evidence="11 12">
    <name type="scientific">Cotesia typhae</name>
    <dbReference type="NCBI Taxonomy" id="2053667"/>
    <lineage>
        <taxon>Eukaryota</taxon>
        <taxon>Metazoa</taxon>
        <taxon>Ecdysozoa</taxon>
        <taxon>Arthropoda</taxon>
        <taxon>Hexapoda</taxon>
        <taxon>Insecta</taxon>
        <taxon>Pterygota</taxon>
        <taxon>Neoptera</taxon>
        <taxon>Endopterygota</taxon>
        <taxon>Hymenoptera</taxon>
        <taxon>Apocrita</taxon>
        <taxon>Ichneumonoidea</taxon>
        <taxon>Braconidae</taxon>
        <taxon>Microgastrinae</taxon>
        <taxon>Cotesia</taxon>
    </lineage>
</organism>
<protein>
    <recommendedName>
        <fullName evidence="4">Translocon-associated protein subunit gamma</fullName>
    </recommendedName>
    <alternativeName>
        <fullName evidence="9">Signal sequence receptor subunit gamma</fullName>
    </alternativeName>
</protein>
<feature type="transmembrane region" description="Helical" evidence="10">
    <location>
        <begin position="115"/>
        <end position="132"/>
    </location>
</feature>
<dbReference type="PANTHER" id="PTHR13399">
    <property type="entry name" value="TRANSLOCON-ASSOCIATED PROTEIN TRAP , GAMMA SUBUNIT"/>
    <property type="match status" value="1"/>
</dbReference>
<gene>
    <name evidence="11" type="ORF">G9C98_001264</name>
</gene>
<comment type="function">
    <text evidence="1">TRAP proteins are part of a complex whose function is to bind calcium to the ER membrane and thereby regulate the retention of ER resident proteins.</text>
</comment>
<dbReference type="PANTHER" id="PTHR13399:SF2">
    <property type="entry name" value="TRANSLOCON-ASSOCIATED PROTEIN SUBUNIT GAMMA"/>
    <property type="match status" value="1"/>
</dbReference>
<keyword evidence="6" id="KW-0256">Endoplasmic reticulum</keyword>
<dbReference type="GO" id="GO:0005789">
    <property type="term" value="C:endoplasmic reticulum membrane"/>
    <property type="evidence" value="ECO:0007669"/>
    <property type="project" value="UniProtKB-SubCell"/>
</dbReference>
<dbReference type="AlphaFoldDB" id="A0A8J5QUM1"/>
<evidence type="ECO:0000313" key="12">
    <source>
        <dbReference type="Proteomes" id="UP000729913"/>
    </source>
</evidence>
<evidence type="ECO:0000256" key="1">
    <source>
        <dbReference type="ARBA" id="ARBA00002838"/>
    </source>
</evidence>
<comment type="caution">
    <text evidence="11">The sequence shown here is derived from an EMBL/GenBank/DDBJ whole genome shotgun (WGS) entry which is preliminary data.</text>
</comment>
<evidence type="ECO:0000256" key="2">
    <source>
        <dbReference type="ARBA" id="ARBA00004477"/>
    </source>
</evidence>
<sequence length="137" mass="15408">MTSKSKAFTKEEELLLQDFSRNVSTKSSALFYGNAFIVSAIPILKREDAVTRDMSKTLAEDKKMSKKEKDERILWKKNEVADYEATTFSLFYNNALFLAVVIFTSFYILKTFTPAFNYILSVGGTSALLALLSTGSQ</sequence>
<name>A0A8J5QUM1_9HYME</name>
<keyword evidence="7 10" id="KW-1133">Transmembrane helix</keyword>
<dbReference type="Proteomes" id="UP000729913">
    <property type="component" value="Unassembled WGS sequence"/>
</dbReference>
<evidence type="ECO:0000256" key="10">
    <source>
        <dbReference type="SAM" id="Phobius"/>
    </source>
</evidence>
<dbReference type="InterPro" id="IPR009779">
    <property type="entry name" value="SSR3"/>
</dbReference>
<evidence type="ECO:0000256" key="8">
    <source>
        <dbReference type="ARBA" id="ARBA00023136"/>
    </source>
</evidence>